<gene>
    <name evidence="2" type="ORF">JYZ213_LOCUS37291</name>
</gene>
<dbReference type="GO" id="GO:0006506">
    <property type="term" value="P:GPI anchor biosynthetic process"/>
    <property type="evidence" value="ECO:0007669"/>
    <property type="project" value="TreeGrafter"/>
</dbReference>
<evidence type="ECO:0000259" key="1">
    <source>
        <dbReference type="Pfam" id="PF03372"/>
    </source>
</evidence>
<organism evidence="2 3">
    <name type="scientific">Adineta steineri</name>
    <dbReference type="NCBI Taxonomy" id="433720"/>
    <lineage>
        <taxon>Eukaryota</taxon>
        <taxon>Metazoa</taxon>
        <taxon>Spiralia</taxon>
        <taxon>Gnathifera</taxon>
        <taxon>Rotifera</taxon>
        <taxon>Eurotatoria</taxon>
        <taxon>Bdelloidea</taxon>
        <taxon>Adinetida</taxon>
        <taxon>Adinetidae</taxon>
        <taxon>Adineta</taxon>
    </lineage>
</organism>
<dbReference type="EMBL" id="CAJNOG010000984">
    <property type="protein sequence ID" value="CAF1392527.1"/>
    <property type="molecule type" value="Genomic_DNA"/>
</dbReference>
<dbReference type="Pfam" id="PF03372">
    <property type="entry name" value="Exo_endo_phos"/>
    <property type="match status" value="1"/>
</dbReference>
<name>A0A815KFK0_9BILA</name>
<dbReference type="Gene3D" id="3.60.10.10">
    <property type="entry name" value="Endonuclease/exonuclease/phosphatase"/>
    <property type="match status" value="1"/>
</dbReference>
<feature type="domain" description="Endonuclease/exonuclease/phosphatase" evidence="1">
    <location>
        <begin position="7"/>
        <end position="231"/>
    </location>
</feature>
<dbReference type="InterPro" id="IPR005135">
    <property type="entry name" value="Endo/exonuclease/phosphatase"/>
</dbReference>
<dbReference type="GO" id="GO:0003824">
    <property type="term" value="F:catalytic activity"/>
    <property type="evidence" value="ECO:0007669"/>
    <property type="project" value="InterPro"/>
</dbReference>
<dbReference type="SUPFAM" id="SSF56219">
    <property type="entry name" value="DNase I-like"/>
    <property type="match status" value="1"/>
</dbReference>
<protein>
    <recommendedName>
        <fullName evidence="1">Endonuclease/exonuclease/phosphatase domain-containing protein</fullName>
    </recommendedName>
</protein>
<comment type="caution">
    <text evidence="2">The sequence shown here is derived from an EMBL/GenBank/DDBJ whole genome shotgun (WGS) entry which is preliminary data.</text>
</comment>
<accession>A0A815KFK0</accession>
<dbReference type="AlphaFoldDB" id="A0A815KFK0"/>
<dbReference type="InterPro" id="IPR036691">
    <property type="entry name" value="Endo/exonu/phosph_ase_sf"/>
</dbReference>
<reference evidence="2" key="1">
    <citation type="submission" date="2021-02" db="EMBL/GenBank/DDBJ databases">
        <authorList>
            <person name="Nowell W R."/>
        </authorList>
    </citation>
    <scope>NUCLEOTIDE SEQUENCE</scope>
</reference>
<sequence>MTSLKIMTFNIAACREPPGGIVDVAHTIEQEQPDLVAMQEVDRFTQRSGAQIDQITELARHAHFAHKIYIPSMDFQGGQYGNAILSKHPFDLVVKTNLDGRGQGETRSMGIISCKINNDQQLFFGVIHLEHEIVSLREAQVKDAIEICRRSGLEKQPFILAGDFNDEPYSSTVQLLLTEGGFKLPHKQCSPTWPANNPTMTIDHILMNQKAADMFEITNYHTSTTNMSSDHLPLIMELKMK</sequence>
<evidence type="ECO:0000313" key="3">
    <source>
        <dbReference type="Proteomes" id="UP000663845"/>
    </source>
</evidence>
<proteinExistence type="predicted"/>
<dbReference type="PANTHER" id="PTHR14859:SF15">
    <property type="entry name" value="ENDONUCLEASE_EXONUCLEASE_PHOSPHATASE DOMAIN-CONTAINING PROTEIN"/>
    <property type="match status" value="1"/>
</dbReference>
<dbReference type="PANTHER" id="PTHR14859">
    <property type="entry name" value="CALCOFLUOR WHITE HYPERSENSITIVE PROTEIN PRECURSOR"/>
    <property type="match status" value="1"/>
</dbReference>
<dbReference type="Proteomes" id="UP000663845">
    <property type="component" value="Unassembled WGS sequence"/>
</dbReference>
<dbReference type="InterPro" id="IPR051916">
    <property type="entry name" value="GPI-anchor_lipid_remodeler"/>
</dbReference>
<evidence type="ECO:0000313" key="2">
    <source>
        <dbReference type="EMBL" id="CAF1392527.1"/>
    </source>
</evidence>
<dbReference type="GO" id="GO:0016020">
    <property type="term" value="C:membrane"/>
    <property type="evidence" value="ECO:0007669"/>
    <property type="project" value="GOC"/>
</dbReference>